<dbReference type="AlphaFoldDB" id="A0A7D7QI43"/>
<organism evidence="1 2">
    <name type="scientific">Nostoc edaphicum CCNP1411</name>
    <dbReference type="NCBI Taxonomy" id="1472755"/>
    <lineage>
        <taxon>Bacteria</taxon>
        <taxon>Bacillati</taxon>
        <taxon>Cyanobacteriota</taxon>
        <taxon>Cyanophyceae</taxon>
        <taxon>Nostocales</taxon>
        <taxon>Nostocaceae</taxon>
        <taxon>Nostoc</taxon>
    </lineage>
</organism>
<proteinExistence type="predicted"/>
<evidence type="ECO:0000313" key="1">
    <source>
        <dbReference type="EMBL" id="QMS87321.1"/>
    </source>
</evidence>
<dbReference type="KEGG" id="ned:HUN01_06885"/>
<dbReference type="Proteomes" id="UP000514713">
    <property type="component" value="Chromosome"/>
</dbReference>
<reference evidence="2" key="1">
    <citation type="submission" date="2020-06" db="EMBL/GenBank/DDBJ databases">
        <title>Nostoc edaphicum CCNP1411 genome.</title>
        <authorList>
            <person name="Fidor A."/>
            <person name="Grabski M."/>
            <person name="Gawor J."/>
            <person name="Gromadka R."/>
            <person name="Wegrzyn G."/>
            <person name="Mazur-Marzec H."/>
        </authorList>
    </citation>
    <scope>NUCLEOTIDE SEQUENCE [LARGE SCALE GENOMIC DNA]</scope>
    <source>
        <strain evidence="2">CCNP1411</strain>
    </source>
</reference>
<keyword evidence="2" id="KW-1185">Reference proteome</keyword>
<gene>
    <name evidence="1" type="ORF">HUN01_06885</name>
</gene>
<accession>A0A7D7QI43</accession>
<sequence length="158" mass="18170">MKPVKHFIHIEEFCSYIKMRGIVVVRKNGQTQEIGRRLNSSNISDQRERLGKFQDSSSFNGIEQIRLDQANCPTKNTPGRTGKLGGSPAGKILERLKRIEYKHLSYLKAHQGLLESQLDNSKEEEETFRREVQELEEEIYNLVSSEGKSQPPSEDNHE</sequence>
<dbReference type="RefSeq" id="WP_181930651.1">
    <property type="nucleotide sequence ID" value="NZ_CP054698.1"/>
</dbReference>
<dbReference type="EMBL" id="CP054698">
    <property type="protein sequence ID" value="QMS87321.1"/>
    <property type="molecule type" value="Genomic_DNA"/>
</dbReference>
<evidence type="ECO:0000313" key="2">
    <source>
        <dbReference type="Proteomes" id="UP000514713"/>
    </source>
</evidence>
<name>A0A7D7QI43_9NOSO</name>
<protein>
    <submittedName>
        <fullName evidence="1">Uncharacterized protein</fullName>
    </submittedName>
</protein>